<dbReference type="InterPro" id="IPR014044">
    <property type="entry name" value="CAP_dom"/>
</dbReference>
<feature type="region of interest" description="Disordered" evidence="1">
    <location>
        <begin position="87"/>
        <end position="117"/>
    </location>
</feature>
<organism evidence="3 4">
    <name type="scientific">Venturia inaequalis</name>
    <name type="common">Apple scab fungus</name>
    <dbReference type="NCBI Taxonomy" id="5025"/>
    <lineage>
        <taxon>Eukaryota</taxon>
        <taxon>Fungi</taxon>
        <taxon>Dikarya</taxon>
        <taxon>Ascomycota</taxon>
        <taxon>Pezizomycotina</taxon>
        <taxon>Dothideomycetes</taxon>
        <taxon>Pleosporomycetidae</taxon>
        <taxon>Venturiales</taxon>
        <taxon>Venturiaceae</taxon>
        <taxon>Venturia</taxon>
    </lineage>
</organism>
<name>A0A8H3V102_VENIN</name>
<dbReference type="CDD" id="cd05380">
    <property type="entry name" value="CAP_euk"/>
    <property type="match status" value="1"/>
</dbReference>
<dbReference type="PANTHER" id="PTHR10334">
    <property type="entry name" value="CYSTEINE-RICH SECRETORY PROTEIN-RELATED"/>
    <property type="match status" value="1"/>
</dbReference>
<dbReference type="SUPFAM" id="SSF55797">
    <property type="entry name" value="PR-1-like"/>
    <property type="match status" value="1"/>
</dbReference>
<dbReference type="Proteomes" id="UP000490939">
    <property type="component" value="Unassembled WGS sequence"/>
</dbReference>
<proteinExistence type="predicted"/>
<dbReference type="PRINTS" id="PR00837">
    <property type="entry name" value="V5TPXLIKE"/>
</dbReference>
<evidence type="ECO:0000313" key="4">
    <source>
        <dbReference type="Proteomes" id="UP000490939"/>
    </source>
</evidence>
<dbReference type="SMART" id="SM00198">
    <property type="entry name" value="SCP"/>
    <property type="match status" value="1"/>
</dbReference>
<dbReference type="EMBL" id="WNWR01000424">
    <property type="protein sequence ID" value="KAE9979086.1"/>
    <property type="molecule type" value="Genomic_DNA"/>
</dbReference>
<feature type="domain" description="SCP" evidence="2">
    <location>
        <begin position="172"/>
        <end position="322"/>
    </location>
</feature>
<reference evidence="3 4" key="1">
    <citation type="submission" date="2019-07" db="EMBL/GenBank/DDBJ databases">
        <title>Venturia inaequalis Genome Resource.</title>
        <authorList>
            <person name="Lichtner F.J."/>
        </authorList>
    </citation>
    <scope>NUCLEOTIDE SEQUENCE [LARGE SCALE GENOMIC DNA]</scope>
    <source>
        <strain evidence="3 4">DMI_063113</strain>
    </source>
</reference>
<evidence type="ECO:0000256" key="1">
    <source>
        <dbReference type="SAM" id="MobiDB-lite"/>
    </source>
</evidence>
<sequence>MRSFAIAAFAAAANAFPAQYGNNNNNAAPAAVTVTDYTEVYTTVYENEPAVPTKPVAPATISEYKDWKHKTTSAAPVVVVSETPAYEEPAPTTPAVSSAPAPAVSSAPAPAVSSAPAPVVSSASAPEVYSAPEVSSAPAPVVSSAPAPVVSSAPAPAATSAAVSAAAKAPTDYAQKCVDHHNAHRANHSAGTLEWDAGLAATALKIAQSCVYAHDTQMDGGGYGQNIAAGCPASNVSSVITELFYNNEVGNFASMYGQATPANINDEIAFDGFGHFTQIVWKGTTKVGCATYHCDGGLANTGGSVSPDFTVCNYKTPGNYIGEFAKNVSPPRGLPVTHWNSFLKFH</sequence>
<dbReference type="PROSITE" id="PS01009">
    <property type="entry name" value="CRISP_1"/>
    <property type="match status" value="1"/>
</dbReference>
<evidence type="ECO:0000313" key="3">
    <source>
        <dbReference type="EMBL" id="KAE9979086.1"/>
    </source>
</evidence>
<dbReference type="InterPro" id="IPR001283">
    <property type="entry name" value="CRISP-related"/>
</dbReference>
<gene>
    <name evidence="3" type="ORF">EG327_007167</name>
</gene>
<dbReference type="InterPro" id="IPR018244">
    <property type="entry name" value="Allrgn_V5/Tpx1_CS"/>
</dbReference>
<protein>
    <recommendedName>
        <fullName evidence="2">SCP domain-containing protein</fullName>
    </recommendedName>
</protein>
<dbReference type="GO" id="GO:0005576">
    <property type="term" value="C:extracellular region"/>
    <property type="evidence" value="ECO:0007669"/>
    <property type="project" value="InterPro"/>
</dbReference>
<keyword evidence="4" id="KW-1185">Reference proteome</keyword>
<dbReference type="InterPro" id="IPR035940">
    <property type="entry name" value="CAP_sf"/>
</dbReference>
<accession>A0A8H3V102</accession>
<dbReference type="Gene3D" id="3.40.33.10">
    <property type="entry name" value="CAP"/>
    <property type="match status" value="1"/>
</dbReference>
<evidence type="ECO:0000259" key="2">
    <source>
        <dbReference type="SMART" id="SM00198"/>
    </source>
</evidence>
<dbReference type="AlphaFoldDB" id="A0A8H3V102"/>
<dbReference type="Pfam" id="PF00188">
    <property type="entry name" value="CAP"/>
    <property type="match status" value="1"/>
</dbReference>
<comment type="caution">
    <text evidence="3">The sequence shown here is derived from an EMBL/GenBank/DDBJ whole genome shotgun (WGS) entry which is preliminary data.</text>
</comment>